<proteinExistence type="inferred from homology"/>
<dbReference type="GO" id="GO:0051287">
    <property type="term" value="F:NAD binding"/>
    <property type="evidence" value="ECO:0007669"/>
    <property type="project" value="InterPro"/>
</dbReference>
<dbReference type="EMBL" id="DF236957">
    <property type="protein sequence ID" value="GAQ78139.1"/>
    <property type="molecule type" value="Genomic_DNA"/>
</dbReference>
<dbReference type="PANTHER" id="PTHR43580">
    <property type="entry name" value="OXIDOREDUCTASE GLYR1-RELATED"/>
    <property type="match status" value="1"/>
</dbReference>
<accession>A0A1Y1HLU3</accession>
<dbReference type="InterPro" id="IPR036291">
    <property type="entry name" value="NAD(P)-bd_dom_sf"/>
</dbReference>
<dbReference type="AlphaFoldDB" id="A0A1Y1HLU3"/>
<dbReference type="Proteomes" id="UP000054558">
    <property type="component" value="Unassembled WGS sequence"/>
</dbReference>
<evidence type="ECO:0000256" key="3">
    <source>
        <dbReference type="ARBA" id="ARBA00023027"/>
    </source>
</evidence>
<reference evidence="7 8" key="1">
    <citation type="journal article" date="2014" name="Nat. Commun.">
        <title>Klebsormidium flaccidum genome reveals primary factors for plant terrestrial adaptation.</title>
        <authorList>
            <person name="Hori K."/>
            <person name="Maruyama F."/>
            <person name="Fujisawa T."/>
            <person name="Togashi T."/>
            <person name="Yamamoto N."/>
            <person name="Seo M."/>
            <person name="Sato S."/>
            <person name="Yamada T."/>
            <person name="Mori H."/>
            <person name="Tajima N."/>
            <person name="Moriyama T."/>
            <person name="Ikeuchi M."/>
            <person name="Watanabe M."/>
            <person name="Wada H."/>
            <person name="Kobayashi K."/>
            <person name="Saito M."/>
            <person name="Masuda T."/>
            <person name="Sasaki-Sekimoto Y."/>
            <person name="Mashiguchi K."/>
            <person name="Awai K."/>
            <person name="Shimojima M."/>
            <person name="Masuda S."/>
            <person name="Iwai M."/>
            <person name="Nobusawa T."/>
            <person name="Narise T."/>
            <person name="Kondo S."/>
            <person name="Saito H."/>
            <person name="Sato R."/>
            <person name="Murakawa M."/>
            <person name="Ihara Y."/>
            <person name="Oshima-Yamada Y."/>
            <person name="Ohtaka K."/>
            <person name="Satoh M."/>
            <person name="Sonobe K."/>
            <person name="Ishii M."/>
            <person name="Ohtani R."/>
            <person name="Kanamori-Sato M."/>
            <person name="Honoki R."/>
            <person name="Miyazaki D."/>
            <person name="Mochizuki H."/>
            <person name="Umetsu J."/>
            <person name="Higashi K."/>
            <person name="Shibata D."/>
            <person name="Kamiya Y."/>
            <person name="Sato N."/>
            <person name="Nakamura Y."/>
            <person name="Tabata S."/>
            <person name="Ida S."/>
            <person name="Kurokawa K."/>
            <person name="Ohta H."/>
        </authorList>
    </citation>
    <scope>NUCLEOTIDE SEQUENCE [LARGE SCALE GENOMIC DNA]</scope>
    <source>
        <strain evidence="7 8">NIES-2285</strain>
    </source>
</reference>
<keyword evidence="8" id="KW-1185">Reference proteome</keyword>
<dbReference type="STRING" id="105231.A0A1Y1HLU3"/>
<dbReference type="InterPro" id="IPR051265">
    <property type="entry name" value="HIBADH-related_NP60_sf"/>
</dbReference>
<sequence>MASEAPLPPTAVLGLGHLGAKVAERLVNEKFPVAVWNRSTEKAKYLGEMGAKVAQIPAEALSQSEIIILMLVDAAAIRQTLLSDESQKHLNKKTIVQMGTISAGESRELEATVTKLGARWVEAPVQGSKAEALAGTLQVMIGAETEPEPESAIGRVLAALGSVEYFGKVGAASTVKLAINHLLIAETAAFSASLGLVRANGVDVSRFMDTLRGSALYAKQFDKKLQKMMDRIHSNPNSTTRLFLKDLDLFVADAEAANLKADGAKSLHGVIQAAIDKGFGDTDYSAIYEGVNP</sequence>
<evidence type="ECO:0000259" key="6">
    <source>
        <dbReference type="Pfam" id="PF14833"/>
    </source>
</evidence>
<dbReference type="InterPro" id="IPR029154">
    <property type="entry name" value="HIBADH-like_NADP-bd"/>
</dbReference>
<evidence type="ECO:0000256" key="1">
    <source>
        <dbReference type="ARBA" id="ARBA00007598"/>
    </source>
</evidence>
<dbReference type="InterPro" id="IPR013328">
    <property type="entry name" value="6PGD_dom2"/>
</dbReference>
<feature type="domain" description="6-phosphogluconate dehydrogenase NADP-binding" evidence="5">
    <location>
        <begin position="11"/>
        <end position="161"/>
    </location>
</feature>
<feature type="domain" description="3-hydroxyisobutyrate dehydrogenase-like NAD-binding" evidence="6">
    <location>
        <begin position="170"/>
        <end position="289"/>
    </location>
</feature>
<dbReference type="Gene3D" id="1.10.1040.10">
    <property type="entry name" value="N-(1-d-carboxylethyl)-l-norvaline Dehydrogenase, domain 2"/>
    <property type="match status" value="1"/>
</dbReference>
<dbReference type="PANTHER" id="PTHR43580:SF9">
    <property type="entry name" value="GLYOXYLATE_SUCCINIC SEMIALDEHYDE REDUCTASE 1"/>
    <property type="match status" value="1"/>
</dbReference>
<dbReference type="Gene3D" id="3.40.50.720">
    <property type="entry name" value="NAD(P)-binding Rossmann-like Domain"/>
    <property type="match status" value="1"/>
</dbReference>
<dbReference type="InterPro" id="IPR015815">
    <property type="entry name" value="HIBADH-related"/>
</dbReference>
<evidence type="ECO:0000313" key="8">
    <source>
        <dbReference type="Proteomes" id="UP000054558"/>
    </source>
</evidence>
<dbReference type="InterPro" id="IPR008927">
    <property type="entry name" value="6-PGluconate_DH-like_C_sf"/>
</dbReference>
<keyword evidence="2" id="KW-0560">Oxidoreductase</keyword>
<dbReference type="GO" id="GO:0016491">
    <property type="term" value="F:oxidoreductase activity"/>
    <property type="evidence" value="ECO:0007669"/>
    <property type="project" value="UniProtKB-KW"/>
</dbReference>
<keyword evidence="3" id="KW-0520">NAD</keyword>
<dbReference type="InterPro" id="IPR006115">
    <property type="entry name" value="6PGDH_NADP-bd"/>
</dbReference>
<name>A0A1Y1HLU3_KLENI</name>
<feature type="active site" evidence="4">
    <location>
        <position position="176"/>
    </location>
</feature>
<dbReference type="PIRSF" id="PIRSF000103">
    <property type="entry name" value="HIBADH"/>
    <property type="match status" value="1"/>
</dbReference>
<dbReference type="Pfam" id="PF14833">
    <property type="entry name" value="NAD_binding_11"/>
    <property type="match status" value="1"/>
</dbReference>
<comment type="similarity">
    <text evidence="1">Belongs to the HIBADH-related family. NP60 subfamily.</text>
</comment>
<evidence type="ECO:0000313" key="7">
    <source>
        <dbReference type="EMBL" id="GAQ78139.1"/>
    </source>
</evidence>
<dbReference type="OMA" id="RCIDAPV"/>
<dbReference type="SUPFAM" id="SSF51735">
    <property type="entry name" value="NAD(P)-binding Rossmann-fold domains"/>
    <property type="match status" value="1"/>
</dbReference>
<evidence type="ECO:0000259" key="5">
    <source>
        <dbReference type="Pfam" id="PF03446"/>
    </source>
</evidence>
<organism evidence="7 8">
    <name type="scientific">Klebsormidium nitens</name>
    <name type="common">Green alga</name>
    <name type="synonym">Ulothrix nitens</name>
    <dbReference type="NCBI Taxonomy" id="105231"/>
    <lineage>
        <taxon>Eukaryota</taxon>
        <taxon>Viridiplantae</taxon>
        <taxon>Streptophyta</taxon>
        <taxon>Klebsormidiophyceae</taxon>
        <taxon>Klebsormidiales</taxon>
        <taxon>Klebsormidiaceae</taxon>
        <taxon>Klebsormidium</taxon>
    </lineage>
</organism>
<dbReference type="GO" id="GO:0050661">
    <property type="term" value="F:NADP binding"/>
    <property type="evidence" value="ECO:0007669"/>
    <property type="project" value="InterPro"/>
</dbReference>
<gene>
    <name evidence="7" type="ORF">KFL_000080450</name>
</gene>
<dbReference type="Pfam" id="PF03446">
    <property type="entry name" value="NAD_binding_2"/>
    <property type="match status" value="1"/>
</dbReference>
<evidence type="ECO:0000256" key="2">
    <source>
        <dbReference type="ARBA" id="ARBA00023002"/>
    </source>
</evidence>
<dbReference type="SUPFAM" id="SSF48179">
    <property type="entry name" value="6-phosphogluconate dehydrogenase C-terminal domain-like"/>
    <property type="match status" value="1"/>
</dbReference>
<protein>
    <submittedName>
        <fullName evidence="7">3-hydroxyacid dehydrogenase</fullName>
    </submittedName>
</protein>
<evidence type="ECO:0000256" key="4">
    <source>
        <dbReference type="PIRSR" id="PIRSR000103-1"/>
    </source>
</evidence>
<dbReference type="OrthoDB" id="435038at2759"/>